<feature type="compositionally biased region" description="Basic and acidic residues" evidence="1">
    <location>
        <begin position="54"/>
        <end position="70"/>
    </location>
</feature>
<organism evidence="3 4">
    <name type="scientific">Nepenthes gracilis</name>
    <name type="common">Slender pitcher plant</name>
    <dbReference type="NCBI Taxonomy" id="150966"/>
    <lineage>
        <taxon>Eukaryota</taxon>
        <taxon>Viridiplantae</taxon>
        <taxon>Streptophyta</taxon>
        <taxon>Embryophyta</taxon>
        <taxon>Tracheophyta</taxon>
        <taxon>Spermatophyta</taxon>
        <taxon>Magnoliopsida</taxon>
        <taxon>eudicotyledons</taxon>
        <taxon>Gunneridae</taxon>
        <taxon>Pentapetalae</taxon>
        <taxon>Caryophyllales</taxon>
        <taxon>Nepenthaceae</taxon>
        <taxon>Nepenthes</taxon>
    </lineage>
</organism>
<evidence type="ECO:0000313" key="4">
    <source>
        <dbReference type="Proteomes" id="UP001279734"/>
    </source>
</evidence>
<dbReference type="Proteomes" id="UP001279734">
    <property type="component" value="Unassembled WGS sequence"/>
</dbReference>
<dbReference type="InterPro" id="IPR001810">
    <property type="entry name" value="F-box_dom"/>
</dbReference>
<keyword evidence="4" id="KW-1185">Reference proteome</keyword>
<dbReference type="InterPro" id="IPR036047">
    <property type="entry name" value="F-box-like_dom_sf"/>
</dbReference>
<gene>
    <name evidence="3" type="ORF">Nepgr_010105</name>
</gene>
<accession>A0AAD3XL07</accession>
<dbReference type="PANTHER" id="PTHR48218">
    <property type="entry name" value="F-BOX DOMAIN CONTAINING PROTEIN"/>
    <property type="match status" value="1"/>
</dbReference>
<name>A0AAD3XL07_NEPGR</name>
<dbReference type="SUPFAM" id="SSF81383">
    <property type="entry name" value="F-box domain"/>
    <property type="match status" value="1"/>
</dbReference>
<evidence type="ECO:0000313" key="3">
    <source>
        <dbReference type="EMBL" id="GMH08265.1"/>
    </source>
</evidence>
<dbReference type="Pfam" id="PF12937">
    <property type="entry name" value="F-box-like"/>
    <property type="match status" value="1"/>
</dbReference>
<evidence type="ECO:0000256" key="1">
    <source>
        <dbReference type="SAM" id="MobiDB-lite"/>
    </source>
</evidence>
<proteinExistence type="predicted"/>
<dbReference type="AlphaFoldDB" id="A0AAD3XL07"/>
<protein>
    <recommendedName>
        <fullName evidence="2">F-box domain-containing protein</fullName>
    </recommendedName>
</protein>
<dbReference type="Gene3D" id="1.20.1280.50">
    <property type="match status" value="1"/>
</dbReference>
<feature type="domain" description="F-box" evidence="2">
    <location>
        <begin position="83"/>
        <end position="121"/>
    </location>
</feature>
<feature type="region of interest" description="Disordered" evidence="1">
    <location>
        <begin position="26"/>
        <end position="70"/>
    </location>
</feature>
<reference evidence="3" key="1">
    <citation type="submission" date="2023-05" db="EMBL/GenBank/DDBJ databases">
        <title>Nepenthes gracilis genome sequencing.</title>
        <authorList>
            <person name="Fukushima K."/>
        </authorList>
    </citation>
    <scope>NUCLEOTIDE SEQUENCE</scope>
    <source>
        <strain evidence="3">SING2019-196</strain>
    </source>
</reference>
<sequence length="282" mass="32259">MAGISQGEPKISGNFNGNIRCGIEEIENSKTTNSQEINELDGIMEKSKKRRREKREENSKGGKDEGEGRESLSRDPLVVLGWDLMMKILSYLDASSVALSLLVSRGWNRVASNDSLWAPMCEELWIGKAHIPRWSKVPGLSKMAAYSRAVTDSKRGRIMRDDLCDHAWEFHFTRDAPDYWRNLDPYWKGTAPLMRRYFHPDGSHSADPGDKVWGGHESCYSVVTSFLADGKIRKHYVRINRWPQLFVSRRQDWGWEMSNFLCKYSSIPDSFKGGTGPLFQSM</sequence>
<evidence type="ECO:0000259" key="2">
    <source>
        <dbReference type="Pfam" id="PF12937"/>
    </source>
</evidence>
<dbReference type="PANTHER" id="PTHR48218:SF3">
    <property type="entry name" value="OS07G0170800 PROTEIN"/>
    <property type="match status" value="1"/>
</dbReference>
<dbReference type="EMBL" id="BSYO01000008">
    <property type="protein sequence ID" value="GMH08265.1"/>
    <property type="molecule type" value="Genomic_DNA"/>
</dbReference>
<comment type="caution">
    <text evidence="3">The sequence shown here is derived from an EMBL/GenBank/DDBJ whole genome shotgun (WGS) entry which is preliminary data.</text>
</comment>